<dbReference type="Gene3D" id="2.60.40.1120">
    <property type="entry name" value="Carboxypeptidase-like, regulatory domain"/>
    <property type="match status" value="1"/>
</dbReference>
<dbReference type="PROSITE" id="PS52016">
    <property type="entry name" value="TONB_DEPENDENT_REC_3"/>
    <property type="match status" value="1"/>
</dbReference>
<dbReference type="Pfam" id="PF00593">
    <property type="entry name" value="TonB_dep_Rec_b-barrel"/>
    <property type="match status" value="1"/>
</dbReference>
<comment type="caution">
    <text evidence="12">The sequence shown here is derived from an EMBL/GenBank/DDBJ whole genome shotgun (WGS) entry which is preliminary data.</text>
</comment>
<dbReference type="InterPro" id="IPR023997">
    <property type="entry name" value="TonB-dep_OMP_SusC/RagA_CS"/>
</dbReference>
<dbReference type="InterPro" id="IPR012910">
    <property type="entry name" value="Plug_dom"/>
</dbReference>
<dbReference type="NCBIfam" id="TIGR04057">
    <property type="entry name" value="SusC_RagA_signa"/>
    <property type="match status" value="1"/>
</dbReference>
<dbReference type="InterPro" id="IPR037066">
    <property type="entry name" value="Plug_dom_sf"/>
</dbReference>
<evidence type="ECO:0000256" key="1">
    <source>
        <dbReference type="ARBA" id="ARBA00004571"/>
    </source>
</evidence>
<dbReference type="InterPro" id="IPR036942">
    <property type="entry name" value="Beta-barrel_TonB_sf"/>
</dbReference>
<proteinExistence type="inferred from homology"/>
<evidence type="ECO:0000313" key="12">
    <source>
        <dbReference type="EMBL" id="TCC90997.1"/>
    </source>
</evidence>
<dbReference type="Pfam" id="PF13715">
    <property type="entry name" value="CarbopepD_reg_2"/>
    <property type="match status" value="1"/>
</dbReference>
<evidence type="ECO:0000259" key="10">
    <source>
        <dbReference type="Pfam" id="PF00593"/>
    </source>
</evidence>
<dbReference type="EMBL" id="SJSM01000016">
    <property type="protein sequence ID" value="TCC90997.1"/>
    <property type="molecule type" value="Genomic_DNA"/>
</dbReference>
<evidence type="ECO:0000256" key="3">
    <source>
        <dbReference type="ARBA" id="ARBA00022452"/>
    </source>
</evidence>
<dbReference type="InterPro" id="IPR023996">
    <property type="entry name" value="TonB-dep_OMP_SusC/RagA"/>
</dbReference>
<feature type="domain" description="TonB-dependent receptor-like beta-barrel" evidence="10">
    <location>
        <begin position="513"/>
        <end position="972"/>
    </location>
</feature>
<sequence>MYKIYTKIICDWRCMYKPLLIMKLTTIILIVSMMQVSASSFAQRITMRQQKVTLEKLIKEISIQTGYNVLLPTDKISSSKIIVADFSNAALTTVMDRVVQGSDLTYVIKEKTIIVQSKEKSILDNIVDYLKLINITGRILNENGEPLVGATVKVNGSQKRTLTDSEGGYGFNNVDEKAILTISFLGYKTKEVRVVSKMPDIRMELASNKLDEVNVMVSTGYQRLPKERAAGSFGFVTQADLDKRSNSNILTYLEGQVPGLLTGADGRITIRGQSTIAASSNKDPLIVLDGFPIERNVESINPNDVESITVLKDASAASIWGVRAANGVIVIQTKRGRSSRKPLDIDFSSTFAISPAADINKLPYASSASYIEFEKFKVDNKLTLFTTGVPRSAISPVLDAYLNNPSGAAQVVDPLKNINALDEFKDLFMSPATRQQYALAIAGKGAKSTHRASFSYDNINNQFKQNGSKRFVTDLFETMTILPKLRAQVGLNYALNTGLNNGMSYTDLKNLLPYQQILNANGGYIAQPQTFYQGDKQAYVNSGYPYNWDYNLSQEFNNKNNTVKTSNINVTAGLNYEILKGLSANAGYQYESGNTVTKNVYNEQTYLVRNSVNYATTIKNGILTSGIPKGGIYKEFNSSSYSQTYRGMLKYDADFLHGKHVISAIAGTEVRELGNKASNQTKYGYDPQSLQFARVNYNAFYTDVRGNTQNLIPDESIFQDDLNRFVSIYTNAGYTYDDKYTLNGSARLDKTNLFGSSDQYKNVWLWSAGLSWQVHKERLFEIGIFNSLILRATYGINGNVNKSTSPFLIANVATNSQNNLPYAYVSNPTNPLLRWEKTKVTNLGIDFAMLKQRLRGSLEYYNRKSSDLLGNATVNGTYGFNTAFINYASLKNTGFDVNLSGLILDEGFKWLATLNYSYNKNKVTKVDFPQKTVGSYLAGVPQVGLPLNYLYSYKWAGLSATGIPQVYNEKGEATGYKTEMANPLALIYQGNSVSPHYGALINEFGYKRFTLLTNFTYKMGHKFFVPVIQYSTAYGGASQISSDWDKRWMKSGDEAFTNIPAAPTAVTGLNVYDQYTQYADVNVETASIIRFRELLINYRLPLKSKYGYSSTVFNIGLQVRNLATYKFNKAGLDPEFFTTTTQSSTTILPPTPEYSLILKANF</sequence>
<keyword evidence="3 8" id="KW-1134">Transmembrane beta strand</keyword>
<comment type="similarity">
    <text evidence="8 9">Belongs to the TonB-dependent receptor family.</text>
</comment>
<gene>
    <name evidence="12" type="ORF">EZ444_19985</name>
</gene>
<dbReference type="OrthoDB" id="9768177at2"/>
<dbReference type="Proteomes" id="UP000291117">
    <property type="component" value="Unassembled WGS sequence"/>
</dbReference>
<name>A0A4R0MVZ8_9SPHI</name>
<dbReference type="GO" id="GO:0009279">
    <property type="term" value="C:cell outer membrane"/>
    <property type="evidence" value="ECO:0007669"/>
    <property type="project" value="UniProtKB-SubCell"/>
</dbReference>
<organism evidence="12 13">
    <name type="scientific">Pedobacter hiemivivus</name>
    <dbReference type="NCBI Taxonomy" id="2530454"/>
    <lineage>
        <taxon>Bacteria</taxon>
        <taxon>Pseudomonadati</taxon>
        <taxon>Bacteroidota</taxon>
        <taxon>Sphingobacteriia</taxon>
        <taxon>Sphingobacteriales</taxon>
        <taxon>Sphingobacteriaceae</taxon>
        <taxon>Pedobacter</taxon>
    </lineage>
</organism>
<dbReference type="AlphaFoldDB" id="A0A4R0MVZ8"/>
<keyword evidence="2 8" id="KW-0813">Transport</keyword>
<dbReference type="Gene3D" id="2.170.130.10">
    <property type="entry name" value="TonB-dependent receptor, plug domain"/>
    <property type="match status" value="1"/>
</dbReference>
<dbReference type="NCBIfam" id="TIGR04056">
    <property type="entry name" value="OMP_RagA_SusC"/>
    <property type="match status" value="1"/>
</dbReference>
<protein>
    <submittedName>
        <fullName evidence="12">SusC/RagA family TonB-linked outer membrane protein</fullName>
    </submittedName>
</protein>
<dbReference type="InterPro" id="IPR008969">
    <property type="entry name" value="CarboxyPept-like_regulatory"/>
</dbReference>
<dbReference type="InterPro" id="IPR000531">
    <property type="entry name" value="Beta-barrel_TonB"/>
</dbReference>
<keyword evidence="13" id="KW-1185">Reference proteome</keyword>
<evidence type="ECO:0000256" key="2">
    <source>
        <dbReference type="ARBA" id="ARBA00022448"/>
    </source>
</evidence>
<evidence type="ECO:0000256" key="9">
    <source>
        <dbReference type="RuleBase" id="RU003357"/>
    </source>
</evidence>
<keyword evidence="4 8" id="KW-0812">Transmembrane</keyword>
<keyword evidence="6 8" id="KW-0472">Membrane</keyword>
<dbReference type="Gene3D" id="2.40.170.20">
    <property type="entry name" value="TonB-dependent receptor, beta-barrel domain"/>
    <property type="match status" value="1"/>
</dbReference>
<evidence type="ECO:0000256" key="7">
    <source>
        <dbReference type="ARBA" id="ARBA00023237"/>
    </source>
</evidence>
<evidence type="ECO:0000256" key="5">
    <source>
        <dbReference type="ARBA" id="ARBA00023077"/>
    </source>
</evidence>
<comment type="subcellular location">
    <subcellularLocation>
        <location evidence="1 8">Cell outer membrane</location>
        <topology evidence="1 8">Multi-pass membrane protein</topology>
    </subcellularLocation>
</comment>
<evidence type="ECO:0000259" key="11">
    <source>
        <dbReference type="Pfam" id="PF07715"/>
    </source>
</evidence>
<evidence type="ECO:0000256" key="8">
    <source>
        <dbReference type="PROSITE-ProRule" id="PRU01360"/>
    </source>
</evidence>
<dbReference type="InterPro" id="IPR039426">
    <property type="entry name" value="TonB-dep_rcpt-like"/>
</dbReference>
<dbReference type="SUPFAM" id="SSF56935">
    <property type="entry name" value="Porins"/>
    <property type="match status" value="1"/>
</dbReference>
<evidence type="ECO:0000256" key="6">
    <source>
        <dbReference type="ARBA" id="ARBA00023136"/>
    </source>
</evidence>
<keyword evidence="5 9" id="KW-0798">TonB box</keyword>
<evidence type="ECO:0000313" key="13">
    <source>
        <dbReference type="Proteomes" id="UP000291117"/>
    </source>
</evidence>
<dbReference type="SUPFAM" id="SSF49464">
    <property type="entry name" value="Carboxypeptidase regulatory domain-like"/>
    <property type="match status" value="1"/>
</dbReference>
<feature type="domain" description="TonB-dependent receptor plug" evidence="11">
    <location>
        <begin position="227"/>
        <end position="328"/>
    </location>
</feature>
<dbReference type="Pfam" id="PF07715">
    <property type="entry name" value="Plug"/>
    <property type="match status" value="1"/>
</dbReference>
<evidence type="ECO:0000256" key="4">
    <source>
        <dbReference type="ARBA" id="ARBA00022692"/>
    </source>
</evidence>
<reference evidence="12 13" key="1">
    <citation type="submission" date="2019-02" db="EMBL/GenBank/DDBJ databases">
        <title>Pedobacter sp. RP-3-8 sp. nov., isolated from Arctic soil.</title>
        <authorList>
            <person name="Dahal R.H."/>
        </authorList>
    </citation>
    <scope>NUCLEOTIDE SEQUENCE [LARGE SCALE GENOMIC DNA]</scope>
    <source>
        <strain evidence="12 13">RP-3-8</strain>
    </source>
</reference>
<accession>A0A4R0MVZ8</accession>
<keyword evidence="7 8" id="KW-0998">Cell outer membrane</keyword>